<gene>
    <name evidence="2" type="ORF">ILEXP_LOCUS34717</name>
</gene>
<proteinExistence type="predicted"/>
<evidence type="ECO:0000313" key="2">
    <source>
        <dbReference type="EMBL" id="CAK9165547.1"/>
    </source>
</evidence>
<reference evidence="2 3" key="1">
    <citation type="submission" date="2024-02" db="EMBL/GenBank/DDBJ databases">
        <authorList>
            <person name="Vignale AGUSTIN F."/>
            <person name="Sosa J E."/>
            <person name="Modenutti C."/>
        </authorList>
    </citation>
    <scope>NUCLEOTIDE SEQUENCE [LARGE SCALE GENOMIC DNA]</scope>
</reference>
<sequence length="104" mass="10966">MEGKGVMSEAETSMTGTRGGTGAWALVVGAATNAFGLTVRNELRAETGAGQVVRDDGDSATLHPRRRKYRRKMSTNDGGVKVSCTFSHLSDPSLFFIGVGVFVA</sequence>
<accession>A0ABC8T806</accession>
<dbReference type="AlphaFoldDB" id="A0ABC8T806"/>
<evidence type="ECO:0000313" key="3">
    <source>
        <dbReference type="Proteomes" id="UP001642360"/>
    </source>
</evidence>
<feature type="region of interest" description="Disordered" evidence="1">
    <location>
        <begin position="1"/>
        <end position="20"/>
    </location>
</feature>
<comment type="caution">
    <text evidence="2">The sequence shown here is derived from an EMBL/GenBank/DDBJ whole genome shotgun (WGS) entry which is preliminary data.</text>
</comment>
<name>A0ABC8T806_9AQUA</name>
<dbReference type="Proteomes" id="UP001642360">
    <property type="component" value="Unassembled WGS sequence"/>
</dbReference>
<keyword evidence="3" id="KW-1185">Reference proteome</keyword>
<dbReference type="EMBL" id="CAUOFW020004403">
    <property type="protein sequence ID" value="CAK9165547.1"/>
    <property type="molecule type" value="Genomic_DNA"/>
</dbReference>
<organism evidence="2 3">
    <name type="scientific">Ilex paraguariensis</name>
    <name type="common">yerba mate</name>
    <dbReference type="NCBI Taxonomy" id="185542"/>
    <lineage>
        <taxon>Eukaryota</taxon>
        <taxon>Viridiplantae</taxon>
        <taxon>Streptophyta</taxon>
        <taxon>Embryophyta</taxon>
        <taxon>Tracheophyta</taxon>
        <taxon>Spermatophyta</taxon>
        <taxon>Magnoliopsida</taxon>
        <taxon>eudicotyledons</taxon>
        <taxon>Gunneridae</taxon>
        <taxon>Pentapetalae</taxon>
        <taxon>asterids</taxon>
        <taxon>campanulids</taxon>
        <taxon>Aquifoliales</taxon>
        <taxon>Aquifoliaceae</taxon>
        <taxon>Ilex</taxon>
    </lineage>
</organism>
<evidence type="ECO:0000256" key="1">
    <source>
        <dbReference type="SAM" id="MobiDB-lite"/>
    </source>
</evidence>
<protein>
    <submittedName>
        <fullName evidence="2">Uncharacterized protein</fullName>
    </submittedName>
</protein>